<keyword evidence="1" id="KW-1133">Transmembrane helix</keyword>
<dbReference type="InterPro" id="IPR056229">
    <property type="entry name" value="Ig_TMM62"/>
</dbReference>
<dbReference type="GO" id="GO:0016787">
    <property type="term" value="F:hydrolase activity"/>
    <property type="evidence" value="ECO:0007669"/>
    <property type="project" value="InterPro"/>
</dbReference>
<evidence type="ECO:0000256" key="1">
    <source>
        <dbReference type="SAM" id="Phobius"/>
    </source>
</evidence>
<feature type="transmembrane region" description="Helical" evidence="1">
    <location>
        <begin position="687"/>
        <end position="707"/>
    </location>
</feature>
<feature type="transmembrane region" description="Helical" evidence="1">
    <location>
        <begin position="9"/>
        <end position="29"/>
    </location>
</feature>
<evidence type="ECO:0000259" key="3">
    <source>
        <dbReference type="Pfam" id="PF24384"/>
    </source>
</evidence>
<dbReference type="STRING" id="1754190.A0A1Y2DUH6"/>
<sequence length="797" mass="92479">MDFMNLKHYWIFFATLIIYCIGFIVHFIAQYSGTHARNEKEILREASTNTKLVHNTFTNTTSTTSANVDVDSPFSDYTSPTNLFYFAQISDIHISYDFTKGAQGHLYYFLKRIIPVVEPQFLFITGDITNSKKNGGYTVGTDEDEWKLYRKILEQTGVLLKNNGTFLWDLRGNHDCFMIPEWSSPFNFFKNYSKTGTRGFSFHYETSFGSTYSFIGLDGCPVFTVANPFFGIIDEVTMDAYTEFMDHAKANPKNRHNFVFIHYPETTAKFGKSSFGKRWEDYTKNISLLLTGHFHSLVGDQIYAYHKNYLELELSDLKIHGKYRLVSIDHDIVSFSDYTLPLPELPYDFKTSNLDDIIHQPPIIFNQTLPPIVLITSPKNSRFILETNREPVKESISSEYIRVLVFSSVLPTDLKLSLFIDDKEQQDITFNFVGESNQEEKIRDKREESKKRSWNKIVNIYSREENIFNMSTSTTTNTTSTTSLRENNQTLVESNKIPPLWIAKWNPSTTILNPNKSYELKVVALDQRNNLKGNHSITFRFDGQKEDLNIPLRGQLLLKSLPILFGIVYISYEVMILLSRFYAVRYIIPKHSNLPFLPNRYVGDLIFNETKSFRQTFFKKHFILPFIEAFTLNGIFYPLQIFVLCLLVFPSKVGLMSRSSEHFSRICGEFLYGFYGSGQWSNTFDQYGTFMVIFLLIPYLNTFLIVFTNHRRHRNSILTFILLILIGGIQLAISISSSYKRGGILTILLSPFPIWICLYCWFLLILIIIRRFKNIIIVIILVIDIINNNNNTSNNNY</sequence>
<keyword evidence="1" id="KW-0812">Transmembrane</keyword>
<feature type="transmembrane region" description="Helical" evidence="1">
    <location>
        <begin position="719"/>
        <end position="739"/>
    </location>
</feature>
<dbReference type="AlphaFoldDB" id="A0A1Y2DUH6"/>
<dbReference type="PANTHER" id="PTHR14795">
    <property type="entry name" value="HELICASE RELATED"/>
    <property type="match status" value="1"/>
</dbReference>
<feature type="domain" description="Calcineurin-like phosphoesterase" evidence="2">
    <location>
        <begin position="86"/>
        <end position="296"/>
    </location>
</feature>
<dbReference type="Proteomes" id="UP000193920">
    <property type="component" value="Unassembled WGS sequence"/>
</dbReference>
<feature type="transmembrane region" description="Helical" evidence="1">
    <location>
        <begin position="622"/>
        <end position="649"/>
    </location>
</feature>
<evidence type="ECO:0000313" key="4">
    <source>
        <dbReference type="EMBL" id="ORY62784.1"/>
    </source>
</evidence>
<dbReference type="Gene3D" id="3.60.21.10">
    <property type="match status" value="1"/>
</dbReference>
<protein>
    <submittedName>
        <fullName evidence="4">Uncharacterized protein</fullName>
    </submittedName>
</protein>
<reference evidence="4 5" key="1">
    <citation type="submission" date="2016-08" db="EMBL/GenBank/DDBJ databases">
        <title>A Parts List for Fungal Cellulosomes Revealed by Comparative Genomics.</title>
        <authorList>
            <consortium name="DOE Joint Genome Institute"/>
            <person name="Haitjema C.H."/>
            <person name="Gilmore S.P."/>
            <person name="Henske J.K."/>
            <person name="Solomon K.V."/>
            <person name="De Groot R."/>
            <person name="Kuo A."/>
            <person name="Mondo S.J."/>
            <person name="Salamov A.A."/>
            <person name="Labutti K."/>
            <person name="Zhao Z."/>
            <person name="Chiniquy J."/>
            <person name="Barry K."/>
            <person name="Brewer H.M."/>
            <person name="Purvine S.O."/>
            <person name="Wright A.T."/>
            <person name="Boxma B."/>
            <person name="Van Alen T."/>
            <person name="Hackstein J.H."/>
            <person name="Baker S.E."/>
            <person name="Grigoriev I.V."/>
            <person name="O'Malley M.A."/>
        </authorList>
    </citation>
    <scope>NUCLEOTIDE SEQUENCE [LARGE SCALE GENOMIC DNA]</scope>
    <source>
        <strain evidence="4 5">G1</strain>
    </source>
</reference>
<name>A0A1Y2DUH6_9FUNG</name>
<dbReference type="SUPFAM" id="SSF56300">
    <property type="entry name" value="Metallo-dependent phosphatases"/>
    <property type="match status" value="1"/>
</dbReference>
<dbReference type="EMBL" id="MCOG01000057">
    <property type="protein sequence ID" value="ORY62784.1"/>
    <property type="molecule type" value="Genomic_DNA"/>
</dbReference>
<proteinExistence type="predicted"/>
<gene>
    <name evidence="4" type="ORF">LY90DRAFT_668329</name>
</gene>
<evidence type="ECO:0000313" key="5">
    <source>
        <dbReference type="Proteomes" id="UP000193920"/>
    </source>
</evidence>
<feature type="transmembrane region" description="Helical" evidence="1">
    <location>
        <begin position="745"/>
        <end position="769"/>
    </location>
</feature>
<feature type="domain" description="TMEM62 Ig-like" evidence="3">
    <location>
        <begin position="370"/>
        <end position="440"/>
    </location>
</feature>
<dbReference type="Pfam" id="PF24384">
    <property type="entry name" value="Ig_TMM62"/>
    <property type="match status" value="1"/>
</dbReference>
<dbReference type="OrthoDB" id="45365at2759"/>
<keyword evidence="1" id="KW-0472">Membrane</keyword>
<organism evidence="4 5">
    <name type="scientific">Neocallimastix californiae</name>
    <dbReference type="NCBI Taxonomy" id="1754190"/>
    <lineage>
        <taxon>Eukaryota</taxon>
        <taxon>Fungi</taxon>
        <taxon>Fungi incertae sedis</taxon>
        <taxon>Chytridiomycota</taxon>
        <taxon>Chytridiomycota incertae sedis</taxon>
        <taxon>Neocallimastigomycetes</taxon>
        <taxon>Neocallimastigales</taxon>
        <taxon>Neocallimastigaceae</taxon>
        <taxon>Neocallimastix</taxon>
    </lineage>
</organism>
<dbReference type="PANTHER" id="PTHR14795:SF0">
    <property type="entry name" value="TRANSMEMBRANE PROTEIN 62"/>
    <property type="match status" value="1"/>
</dbReference>
<comment type="caution">
    <text evidence="4">The sequence shown here is derived from an EMBL/GenBank/DDBJ whole genome shotgun (WGS) entry which is preliminary data.</text>
</comment>
<accession>A0A1Y2DUH6</accession>
<feature type="transmembrane region" description="Helical" evidence="1">
    <location>
        <begin position="561"/>
        <end position="583"/>
    </location>
</feature>
<dbReference type="InterPro" id="IPR004843">
    <property type="entry name" value="Calcineurin-like_PHP"/>
</dbReference>
<dbReference type="InterPro" id="IPR029052">
    <property type="entry name" value="Metallo-depent_PP-like"/>
</dbReference>
<keyword evidence="5" id="KW-1185">Reference proteome</keyword>
<evidence type="ECO:0000259" key="2">
    <source>
        <dbReference type="Pfam" id="PF00149"/>
    </source>
</evidence>
<dbReference type="Pfam" id="PF00149">
    <property type="entry name" value="Metallophos"/>
    <property type="match status" value="1"/>
</dbReference>